<dbReference type="EMBL" id="LSBA01000040">
    <property type="protein sequence ID" value="KXZ12673.1"/>
    <property type="molecule type" value="Genomic_DNA"/>
</dbReference>
<protein>
    <submittedName>
        <fullName evidence="1">Terminase</fullName>
    </submittedName>
</protein>
<dbReference type="AlphaFoldDB" id="A0A150F1U7"/>
<dbReference type="OrthoDB" id="2667186at2"/>
<dbReference type="RefSeq" id="WP_061523463.1">
    <property type="nucleotide sequence ID" value="NZ_JARLZY010000017.1"/>
</dbReference>
<dbReference type="SUPFAM" id="SSF49842">
    <property type="entry name" value="TNF-like"/>
    <property type="match status" value="1"/>
</dbReference>
<name>A0A150F1U7_9BACI</name>
<evidence type="ECO:0000313" key="1">
    <source>
        <dbReference type="EMBL" id="KXZ12673.1"/>
    </source>
</evidence>
<proteinExistence type="predicted"/>
<keyword evidence="2" id="KW-1185">Reference proteome</keyword>
<reference evidence="2" key="1">
    <citation type="submission" date="2016-02" db="EMBL/GenBank/DDBJ databases">
        <authorList>
            <person name="Dunlap C."/>
        </authorList>
    </citation>
    <scope>NUCLEOTIDE SEQUENCE [LARGE SCALE GENOMIC DNA]</scope>
    <source>
        <strain evidence="2">NRRL B-41092</strain>
    </source>
</reference>
<comment type="caution">
    <text evidence="1">The sequence shown here is derived from an EMBL/GenBank/DDBJ whole genome shotgun (WGS) entry which is preliminary data.</text>
</comment>
<dbReference type="Gene3D" id="2.60.120.40">
    <property type="match status" value="1"/>
</dbReference>
<sequence length="699" mass="78150">MAYEEKTDWLPDDPINEDDVNRWEKGIKDAHTDLAAHKNDMNNPHKTTKAQVGLGNVDNVQQAAKKDFDQHIQDQDRHLTKDERAVWNGAQLSKITKDDGAVLINISQGIDFHSVAIGQKNTFTFYTASSGINTPPKSTRGIYLYSSPTYGEAIALANDGGLWRKSLVGGTWSDWVKYETEEGSIKRVSAHADDKDVHVTKSDKDKWNAGQLFKLTEDNGKVFYKSSSETTDYNTLNTTGMYLIYNSGLNSPGLTQCFLLVMSSGNTLIQTAYDATNGLKSFYRIRKYDSATWTSWVEMETTGGAQLKVNAHANNTDIHVTKSDKDKWNNAQLYKLTDTQGCRTKIPDGTDLLTLPSGLYFAVGNVITNNPVSGDASWYNYDVIETGGGGGRKTILASRSYDGIFWMATIHTDGVFKGWNKIETETESQKKADKALTDAKTFVQGNYSNDKLTILTGSNAITDARIGGDEYPKGITIMDIGQGNTTGYPLTYGIVKNEKYSDYRFAQYFYGTGNESGTYFNSTGAWLRHWWSGSGWTKWEKISGFAHANIGTTGIQYLNSTEHTKIKFNRKIKDSHSAFDTNNNRFVAPNDGMYLVGTGLYMINYPSYINFLVKVYLNGTHYKTLDHLRGYFNNSTTEMYVSLNGNATVPMNKGDYLEIWCYCNYGGDESLKRGVADQKGMFNFFDIQEIGGLNYPRVD</sequence>
<dbReference type="InterPro" id="IPR008983">
    <property type="entry name" value="Tumour_necrosis_fac-like_dom"/>
</dbReference>
<gene>
    <name evidence="1" type="ORF">AXI58_06035</name>
</gene>
<dbReference type="STRING" id="1793963.AXI58_06035"/>
<accession>A0A150F1U7</accession>
<dbReference type="CDD" id="cd19958">
    <property type="entry name" value="pyocin_knob"/>
    <property type="match status" value="1"/>
</dbReference>
<organism evidence="1 2">
    <name type="scientific">Bacillus nakamurai</name>
    <dbReference type="NCBI Taxonomy" id="1793963"/>
    <lineage>
        <taxon>Bacteria</taxon>
        <taxon>Bacillati</taxon>
        <taxon>Bacillota</taxon>
        <taxon>Bacilli</taxon>
        <taxon>Bacillales</taxon>
        <taxon>Bacillaceae</taxon>
        <taxon>Bacillus</taxon>
    </lineage>
</organism>
<dbReference type="Proteomes" id="UP000075430">
    <property type="component" value="Unassembled WGS sequence"/>
</dbReference>
<evidence type="ECO:0000313" key="2">
    <source>
        <dbReference type="Proteomes" id="UP000075430"/>
    </source>
</evidence>